<organism evidence="4 5">
    <name type="scientific">Pyronema omphalodes (strain CBS 100304)</name>
    <name type="common">Pyronema confluens</name>
    <dbReference type="NCBI Taxonomy" id="1076935"/>
    <lineage>
        <taxon>Eukaryota</taxon>
        <taxon>Fungi</taxon>
        <taxon>Dikarya</taxon>
        <taxon>Ascomycota</taxon>
        <taxon>Pezizomycotina</taxon>
        <taxon>Pezizomycetes</taxon>
        <taxon>Pezizales</taxon>
        <taxon>Pyronemataceae</taxon>
        <taxon>Pyronema</taxon>
    </lineage>
</organism>
<dbReference type="InterPro" id="IPR019734">
    <property type="entry name" value="TPR_rpt"/>
</dbReference>
<keyword evidence="1" id="KW-0677">Repeat</keyword>
<sequence>MVDSTSTDQRAAEWQLIAGDDVSSDLSRDLALVQNGDFKELLDSALTRKTLGADISDAENASVKKLQDDLDYAAFIEEKITSEFSAVADVEKSQWLLSLMCIGVAALRLYLQCTVTGPPPLYNPDKLLVPECIAGNADLLKTISKAANASLTVDGESAYHLAPHSILLVLTKTILNSQLLTAEGAPETAPFWRLRLNFLHQRILGERTGTLHKLITNDINAIAPKISEQSRTVQAMFLVERGMVETYFGNDVAALKVLEEAASKTGLKYALTGVMGKRTKFQIKETSQLVVLAKSAEAVQETSKPQTLDLDDDTLLESISFSKEQPHSTNIKDESEIPAELVGLAELDANDQPPLHPLDATILLLITETIKNTNPEDGITREQMIPYAERVLAKSTNWEVYTLGLLVKSRIESTKARTVQRAVLQFQVIVDQIVGELTGDYLEDGKHDASVIPTFLPQPKEGESASVRERLLYIHQLPIPTSWELQAELATKWTSVGALRSALEIYERLEMWADCALCYAATDDEAKAKNIIKNQLFTEAGEERIPPPPEAPRLWCILGDIEENPEHYEKAWTVSKNKYAKAKRFLGRYWLGKDDVQKAADAYSDSLKIYPLHGPSWYALGCCWLELSAWEGAVRAFGRAVHIDDTDAETWSMLATALLRRGNAPSDQPQAQLRLDDEEEDAEFVAAPEDPKKAQKDALMAFKRAAQLNRDSWRIWDNCLTVAFDLEEWQDVVACMKQVIVLLKDTKGELAVDHKILEGLVQHIITEDLSKDTPTGYDPNTPGIQKYVVELVEKDVVPLITTNQRLWKIVAKLNMWRRKYRAALDAHEKAWRAVNSRPGILDATEKEWEEVVDATIELVDAYESLGPMERIDGLGAGELVAKDWKFKSRSVVRGVIGKGKQNWEHTSAFERLKECMEGLKA</sequence>
<dbReference type="SMART" id="SM00028">
    <property type="entry name" value="TPR"/>
    <property type="match status" value="2"/>
</dbReference>
<dbReference type="PANTHER" id="PTHR16193">
    <property type="entry name" value="TETRATRICOPEPTIDE REPEAT PROTEIN 27"/>
    <property type="match status" value="1"/>
</dbReference>
<name>U4LJJ2_PYROM</name>
<evidence type="ECO:0000256" key="1">
    <source>
        <dbReference type="ARBA" id="ARBA00022737"/>
    </source>
</evidence>
<keyword evidence="2 3" id="KW-0802">TPR repeat</keyword>
<dbReference type="AlphaFoldDB" id="U4LJJ2"/>
<proteinExistence type="predicted"/>
<dbReference type="PANTHER" id="PTHR16193:SF0">
    <property type="entry name" value="TETRATRICOPEPTIDE REPEAT PROTEIN 27"/>
    <property type="match status" value="1"/>
</dbReference>
<dbReference type="STRING" id="1076935.U4LJJ2"/>
<dbReference type="SUPFAM" id="SSF48452">
    <property type="entry name" value="TPR-like"/>
    <property type="match status" value="1"/>
</dbReference>
<dbReference type="InterPro" id="IPR044244">
    <property type="entry name" value="TTC27/Emw1"/>
</dbReference>
<dbReference type="OMA" id="NNRYARA"/>
<keyword evidence="5" id="KW-1185">Reference proteome</keyword>
<dbReference type="OrthoDB" id="1936594at2759"/>
<gene>
    <name evidence="4" type="ORF">PCON_12388</name>
</gene>
<dbReference type="Gene3D" id="1.25.40.10">
    <property type="entry name" value="Tetratricopeptide repeat domain"/>
    <property type="match status" value="1"/>
</dbReference>
<evidence type="ECO:0000313" key="4">
    <source>
        <dbReference type="EMBL" id="CCX32118.1"/>
    </source>
</evidence>
<protein>
    <submittedName>
        <fullName evidence="4">Similar to TPR repeat-containing protein C19B12.01 acc. no. O36033</fullName>
    </submittedName>
</protein>
<dbReference type="Proteomes" id="UP000018144">
    <property type="component" value="Unassembled WGS sequence"/>
</dbReference>
<evidence type="ECO:0000256" key="2">
    <source>
        <dbReference type="ARBA" id="ARBA00022803"/>
    </source>
</evidence>
<dbReference type="InterPro" id="IPR011990">
    <property type="entry name" value="TPR-like_helical_dom_sf"/>
</dbReference>
<evidence type="ECO:0000256" key="3">
    <source>
        <dbReference type="PROSITE-ProRule" id="PRU00339"/>
    </source>
</evidence>
<evidence type="ECO:0000313" key="5">
    <source>
        <dbReference type="Proteomes" id="UP000018144"/>
    </source>
</evidence>
<feature type="repeat" description="TPR" evidence="3">
    <location>
        <begin position="580"/>
        <end position="613"/>
    </location>
</feature>
<reference evidence="4 5" key="1">
    <citation type="journal article" date="2013" name="PLoS Genet.">
        <title>The genome and development-dependent transcriptomes of Pyronema confluens: a window into fungal evolution.</title>
        <authorList>
            <person name="Traeger S."/>
            <person name="Altegoer F."/>
            <person name="Freitag M."/>
            <person name="Gabaldon T."/>
            <person name="Kempken F."/>
            <person name="Kumar A."/>
            <person name="Marcet-Houben M."/>
            <person name="Poggeler S."/>
            <person name="Stajich J.E."/>
            <person name="Nowrousian M."/>
        </authorList>
    </citation>
    <scope>NUCLEOTIDE SEQUENCE [LARGE SCALE GENOMIC DNA]</scope>
    <source>
        <strain evidence="5">CBS 100304</strain>
        <tissue evidence="4">Vegetative mycelium</tissue>
    </source>
</reference>
<dbReference type="PROSITE" id="PS50005">
    <property type="entry name" value="TPR"/>
    <property type="match status" value="1"/>
</dbReference>
<dbReference type="EMBL" id="HF935724">
    <property type="protein sequence ID" value="CCX32118.1"/>
    <property type="molecule type" value="Genomic_DNA"/>
</dbReference>
<accession>U4LJJ2</accession>
<dbReference type="eggNOG" id="KOG1128">
    <property type="taxonomic scope" value="Eukaryota"/>
</dbReference>